<gene>
    <name evidence="3" type="ORF">TGEB3V08_LOCUS840</name>
</gene>
<dbReference type="AlphaFoldDB" id="A0A7R9PHH8"/>
<sequence length="83" mass="9379">MTGRSKFESRAGNDNPRGSDDIPWCCLQGCRHGVDKEVFLSLPCVLGENGVQYIVKQPLNEEEKRSLHRSAETLHDLQVQIKI</sequence>
<feature type="domain" description="Lactate/malate dehydrogenase C-terminal" evidence="2">
    <location>
        <begin position="32"/>
        <end position="76"/>
    </location>
</feature>
<dbReference type="GO" id="GO:0004459">
    <property type="term" value="F:L-lactate dehydrogenase (NAD+) activity"/>
    <property type="evidence" value="ECO:0007669"/>
    <property type="project" value="TreeGrafter"/>
</dbReference>
<name>A0A7R9PHH8_TIMGE</name>
<dbReference type="GO" id="GO:0006089">
    <property type="term" value="P:lactate metabolic process"/>
    <property type="evidence" value="ECO:0007669"/>
    <property type="project" value="TreeGrafter"/>
</dbReference>
<protein>
    <recommendedName>
        <fullName evidence="2">Lactate/malate dehydrogenase C-terminal domain-containing protein</fullName>
    </recommendedName>
</protein>
<reference evidence="3" key="1">
    <citation type="submission" date="2020-11" db="EMBL/GenBank/DDBJ databases">
        <authorList>
            <person name="Tran Van P."/>
        </authorList>
    </citation>
    <scope>NUCLEOTIDE SEQUENCE</scope>
</reference>
<organism evidence="3">
    <name type="scientific">Timema genevievae</name>
    <name type="common">Walking stick</name>
    <dbReference type="NCBI Taxonomy" id="629358"/>
    <lineage>
        <taxon>Eukaryota</taxon>
        <taxon>Metazoa</taxon>
        <taxon>Ecdysozoa</taxon>
        <taxon>Arthropoda</taxon>
        <taxon>Hexapoda</taxon>
        <taxon>Insecta</taxon>
        <taxon>Pterygota</taxon>
        <taxon>Neoptera</taxon>
        <taxon>Polyneoptera</taxon>
        <taxon>Phasmatodea</taxon>
        <taxon>Timematodea</taxon>
        <taxon>Timematoidea</taxon>
        <taxon>Timematidae</taxon>
        <taxon>Timema</taxon>
    </lineage>
</organism>
<feature type="region of interest" description="Disordered" evidence="1">
    <location>
        <begin position="1"/>
        <end position="20"/>
    </location>
</feature>
<dbReference type="SUPFAM" id="SSF56327">
    <property type="entry name" value="LDH C-terminal domain-like"/>
    <property type="match status" value="1"/>
</dbReference>
<dbReference type="Gene3D" id="3.90.110.10">
    <property type="entry name" value="Lactate dehydrogenase/glycoside hydrolase, family 4, C-terminal"/>
    <property type="match status" value="1"/>
</dbReference>
<proteinExistence type="predicted"/>
<dbReference type="PANTHER" id="PTHR43128">
    <property type="entry name" value="L-2-HYDROXYCARBOXYLATE DEHYDROGENASE (NAD(P)(+))"/>
    <property type="match status" value="1"/>
</dbReference>
<accession>A0A7R9PHH8</accession>
<evidence type="ECO:0000256" key="1">
    <source>
        <dbReference type="SAM" id="MobiDB-lite"/>
    </source>
</evidence>
<dbReference type="Pfam" id="PF02866">
    <property type="entry name" value="Ldh_1_C"/>
    <property type="match status" value="1"/>
</dbReference>
<evidence type="ECO:0000259" key="2">
    <source>
        <dbReference type="Pfam" id="PF02866"/>
    </source>
</evidence>
<dbReference type="InterPro" id="IPR022383">
    <property type="entry name" value="Lactate/malate_DH_C"/>
</dbReference>
<evidence type="ECO:0000313" key="3">
    <source>
        <dbReference type="EMBL" id="CAD7586489.1"/>
    </source>
</evidence>
<dbReference type="PANTHER" id="PTHR43128:SF16">
    <property type="entry name" value="L-LACTATE DEHYDROGENASE"/>
    <property type="match status" value="1"/>
</dbReference>
<dbReference type="EMBL" id="OE839273">
    <property type="protein sequence ID" value="CAD7586489.1"/>
    <property type="molecule type" value="Genomic_DNA"/>
</dbReference>
<dbReference type="InterPro" id="IPR015955">
    <property type="entry name" value="Lactate_DH/Glyco_Ohase_4_C"/>
</dbReference>
<feature type="compositionally biased region" description="Basic and acidic residues" evidence="1">
    <location>
        <begin position="1"/>
        <end position="11"/>
    </location>
</feature>